<dbReference type="GO" id="GO:0016020">
    <property type="term" value="C:membrane"/>
    <property type="evidence" value="ECO:0007669"/>
    <property type="project" value="UniProtKB-SubCell"/>
</dbReference>
<feature type="transmembrane region" description="Helical" evidence="10">
    <location>
        <begin position="104"/>
        <end position="124"/>
    </location>
</feature>
<dbReference type="AlphaFoldDB" id="A0A803P6I7"/>
<dbReference type="PANTHER" id="PTHR32468">
    <property type="entry name" value="CATION/H + ANTIPORTER"/>
    <property type="match status" value="1"/>
</dbReference>
<evidence type="ECO:0000256" key="7">
    <source>
        <dbReference type="ARBA" id="ARBA00023065"/>
    </source>
</evidence>
<dbReference type="GO" id="GO:1902600">
    <property type="term" value="P:proton transmembrane transport"/>
    <property type="evidence" value="ECO:0007669"/>
    <property type="project" value="InterPro"/>
</dbReference>
<dbReference type="Pfam" id="PF23256">
    <property type="entry name" value="CHX17_2nd"/>
    <property type="match status" value="1"/>
</dbReference>
<evidence type="ECO:0008006" key="16">
    <source>
        <dbReference type="Google" id="ProtNLM"/>
    </source>
</evidence>
<dbReference type="Pfam" id="PF23259">
    <property type="entry name" value="CHX17_C"/>
    <property type="match status" value="1"/>
</dbReference>
<evidence type="ECO:0000256" key="3">
    <source>
        <dbReference type="ARBA" id="ARBA00022538"/>
    </source>
</evidence>
<dbReference type="InterPro" id="IPR006153">
    <property type="entry name" value="Cation/H_exchanger_TM"/>
</dbReference>
<dbReference type="GO" id="GO:0006885">
    <property type="term" value="P:regulation of pH"/>
    <property type="evidence" value="ECO:0007669"/>
    <property type="project" value="TreeGrafter"/>
</dbReference>
<dbReference type="InterPro" id="IPR057291">
    <property type="entry name" value="CHX17_2nd"/>
</dbReference>
<feature type="transmembrane region" description="Helical" evidence="10">
    <location>
        <begin position="130"/>
        <end position="149"/>
    </location>
</feature>
<evidence type="ECO:0000256" key="9">
    <source>
        <dbReference type="ARBA" id="ARBA00038341"/>
    </source>
</evidence>
<feature type="domain" description="Cation/H(+) antiporter central" evidence="12">
    <location>
        <begin position="390"/>
        <end position="529"/>
    </location>
</feature>
<evidence type="ECO:0000256" key="6">
    <source>
        <dbReference type="ARBA" id="ARBA00022989"/>
    </source>
</evidence>
<reference evidence="14" key="2">
    <citation type="submission" date="2021-03" db="UniProtKB">
        <authorList>
            <consortium name="EnsemblPlants"/>
        </authorList>
    </citation>
    <scope>IDENTIFICATION</scope>
</reference>
<dbReference type="Gramene" id="evm.model.03.1752">
    <property type="protein sequence ID" value="cds.evm.model.03.1752"/>
    <property type="gene ID" value="evm.TU.03.1752"/>
</dbReference>
<dbReference type="GO" id="GO:0015297">
    <property type="term" value="F:antiporter activity"/>
    <property type="evidence" value="ECO:0007669"/>
    <property type="project" value="InterPro"/>
</dbReference>
<organism evidence="14 15">
    <name type="scientific">Cannabis sativa</name>
    <name type="common">Hemp</name>
    <name type="synonym">Marijuana</name>
    <dbReference type="NCBI Taxonomy" id="3483"/>
    <lineage>
        <taxon>Eukaryota</taxon>
        <taxon>Viridiplantae</taxon>
        <taxon>Streptophyta</taxon>
        <taxon>Embryophyta</taxon>
        <taxon>Tracheophyta</taxon>
        <taxon>Spermatophyta</taxon>
        <taxon>Magnoliopsida</taxon>
        <taxon>eudicotyledons</taxon>
        <taxon>Gunneridae</taxon>
        <taxon>Pentapetalae</taxon>
        <taxon>rosids</taxon>
        <taxon>fabids</taxon>
        <taxon>Rosales</taxon>
        <taxon>Cannabaceae</taxon>
        <taxon>Cannabis</taxon>
    </lineage>
</organism>
<keyword evidence="4 10" id="KW-0812">Transmembrane</keyword>
<dbReference type="Pfam" id="PF00999">
    <property type="entry name" value="Na_H_Exchanger"/>
    <property type="match status" value="1"/>
</dbReference>
<keyword evidence="2" id="KW-0813">Transport</keyword>
<keyword evidence="15" id="KW-1185">Reference proteome</keyword>
<feature type="transmembrane region" description="Helical" evidence="10">
    <location>
        <begin position="312"/>
        <end position="332"/>
    </location>
</feature>
<evidence type="ECO:0000256" key="2">
    <source>
        <dbReference type="ARBA" id="ARBA00022448"/>
    </source>
</evidence>
<evidence type="ECO:0000256" key="1">
    <source>
        <dbReference type="ARBA" id="ARBA00004141"/>
    </source>
</evidence>
<dbReference type="GO" id="GO:0012505">
    <property type="term" value="C:endomembrane system"/>
    <property type="evidence" value="ECO:0007669"/>
    <property type="project" value="TreeGrafter"/>
</dbReference>
<name>A0A803P6I7_CANSA</name>
<protein>
    <recommendedName>
        <fullName evidence="16">Cation/H+ exchanger domain-containing protein</fullName>
    </recommendedName>
</protein>
<dbReference type="Gene3D" id="1.20.1530.20">
    <property type="match status" value="1"/>
</dbReference>
<evidence type="ECO:0000256" key="10">
    <source>
        <dbReference type="SAM" id="Phobius"/>
    </source>
</evidence>
<feature type="transmembrane region" description="Helical" evidence="10">
    <location>
        <begin position="220"/>
        <end position="237"/>
    </location>
</feature>
<evidence type="ECO:0000256" key="4">
    <source>
        <dbReference type="ARBA" id="ARBA00022692"/>
    </source>
</evidence>
<feature type="domain" description="Cation/H+ exchanger transmembrane" evidence="11">
    <location>
        <begin position="2"/>
        <end position="331"/>
    </location>
</feature>
<accession>A0A803P6I7</accession>
<feature type="transmembrane region" description="Helical" evidence="10">
    <location>
        <begin position="6"/>
        <end position="22"/>
    </location>
</feature>
<feature type="transmembrane region" description="Helical" evidence="10">
    <location>
        <begin position="170"/>
        <end position="200"/>
    </location>
</feature>
<evidence type="ECO:0000259" key="11">
    <source>
        <dbReference type="Pfam" id="PF00999"/>
    </source>
</evidence>
<keyword evidence="3" id="KW-0633">Potassium transport</keyword>
<evidence type="ECO:0000313" key="15">
    <source>
        <dbReference type="Proteomes" id="UP000596661"/>
    </source>
</evidence>
<dbReference type="Proteomes" id="UP000596661">
    <property type="component" value="Chromosome 3"/>
</dbReference>
<comment type="similarity">
    <text evidence="9">Belongs to the monovalent cation:proton antiporter 2 (CPA2) transporter (TC 2.A.37) family. CHX (TC 2.A.37.4) subfamily.</text>
</comment>
<dbReference type="EMBL" id="UZAU01000331">
    <property type="status" value="NOT_ANNOTATED_CDS"/>
    <property type="molecule type" value="Genomic_DNA"/>
</dbReference>
<dbReference type="PANTHER" id="PTHR32468:SF74">
    <property type="entry name" value="CATION_H(+) ANTIPORTER 21-RELATED"/>
    <property type="match status" value="1"/>
</dbReference>
<feature type="transmembrane region" description="Helical" evidence="10">
    <location>
        <begin position="34"/>
        <end position="53"/>
    </location>
</feature>
<dbReference type="InterPro" id="IPR050794">
    <property type="entry name" value="CPA2_transporter"/>
</dbReference>
<evidence type="ECO:0000313" key="14">
    <source>
        <dbReference type="EnsemblPlants" id="cds.evm.model.03.1752"/>
    </source>
</evidence>
<keyword evidence="7" id="KW-0406">Ion transport</keyword>
<keyword evidence="8 10" id="KW-0472">Membrane</keyword>
<reference evidence="14" key="1">
    <citation type="submission" date="2018-11" db="EMBL/GenBank/DDBJ databases">
        <authorList>
            <person name="Grassa J C."/>
        </authorList>
    </citation>
    <scope>NUCLEOTIDE SEQUENCE [LARGE SCALE GENOMIC DNA]</scope>
</reference>
<feature type="transmembrane region" description="Helical" evidence="10">
    <location>
        <begin position="73"/>
        <end position="92"/>
    </location>
</feature>
<keyword evidence="5" id="KW-0630">Potassium</keyword>
<evidence type="ECO:0000256" key="5">
    <source>
        <dbReference type="ARBA" id="ARBA00022958"/>
    </source>
</evidence>
<evidence type="ECO:0000259" key="12">
    <source>
        <dbReference type="Pfam" id="PF23256"/>
    </source>
</evidence>
<keyword evidence="6 10" id="KW-1133">Transmembrane helix</keyword>
<proteinExistence type="inferred from homology"/>
<dbReference type="EnsemblPlants" id="evm.model.03.1752">
    <property type="protein sequence ID" value="cds.evm.model.03.1752"/>
    <property type="gene ID" value="evm.TU.03.1752"/>
</dbReference>
<sequence>MTLETVANLGLLFYMFLVGLEVEIKPISQTSKEALTISMAGFLLPFPVGYALHCMFVGDNIGVRTEAATYGPIFWGLALCTTNFSELAMILEDLKLLHTEIGRTALSATVVTDGIAWVLLVLLVATIKDMHVYTVILGSAFVIFCLLALRPAITWYIEQHAISNYHYEDFHICFVLTGVVACGYITDACGCHSILGGFMLGLIIPKGELKRVLMEKVEDFISGVLLPLFFLITGLRTNRQDIFNGQFPIVTIVSVIVLAFVVKIISTFVAAVFFNKMSPRDGLTLGLLMNTKGLLALIVINSARNEKILDNTTFTIIILAIWLMTVVVVPIVTLTHRSFRNSEKCSQRSLISLQPDSELRVLACFHSSHEVSSIINLLDASNPTKQSPIFIFAIHLVENNGRAAAMLIVHDACRINVGGDKKDHELLDSSQHVATAAFDGFKNKKEGITVQPLTTVSAYDTMHEDICNLAEENRTNIIILTFQPNAKSTGGGTNPGLINNHHLRSINKKVMEKSPCSVAILVDRGHRPPVASDSPSGNCQVGHHFMVLFISGPDDREALAYAERMSRSRTVALTVMRFIASDYIDNNRNDDNDGDDREEKEKAMDDQYFEGFRQKTRDNPLVNVGEVVVNSVEEVVKAIGTMAEEYDIIIVGKGRRSSDGQSSSKMLEGMEWSDYPELGLLGDALVCSTIAVSAWILIVQQGGSNGDDICWNGQVVDNGSGRLEEKLGHTIWQPLRVETPEFTPFVSRSSSCC</sequence>
<dbReference type="Gene3D" id="3.40.50.12370">
    <property type="match status" value="1"/>
</dbReference>
<evidence type="ECO:0000259" key="13">
    <source>
        <dbReference type="Pfam" id="PF23259"/>
    </source>
</evidence>
<dbReference type="InterPro" id="IPR057290">
    <property type="entry name" value="CHX17_C"/>
</dbReference>
<evidence type="ECO:0000256" key="8">
    <source>
        <dbReference type="ARBA" id="ARBA00023136"/>
    </source>
</evidence>
<dbReference type="OMA" id="ENTPWEM"/>
<dbReference type="InterPro" id="IPR038770">
    <property type="entry name" value="Na+/solute_symporter_sf"/>
</dbReference>
<comment type="subcellular location">
    <subcellularLocation>
        <location evidence="1">Membrane</location>
        <topology evidence="1">Multi-pass membrane protein</topology>
    </subcellularLocation>
</comment>
<feature type="transmembrane region" description="Helical" evidence="10">
    <location>
        <begin position="249"/>
        <end position="271"/>
    </location>
</feature>
<feature type="domain" description="Cation/H(+) antiporter C-terminal" evidence="13">
    <location>
        <begin position="546"/>
        <end position="701"/>
    </location>
</feature>
<dbReference type="GO" id="GO:0006813">
    <property type="term" value="P:potassium ion transport"/>
    <property type="evidence" value="ECO:0007669"/>
    <property type="project" value="UniProtKB-KW"/>
</dbReference>